<dbReference type="EMBL" id="JAGGLM010000001">
    <property type="protein sequence ID" value="MBP2031454.1"/>
    <property type="molecule type" value="Genomic_DNA"/>
</dbReference>
<reference evidence="5 6" key="1">
    <citation type="submission" date="2021-03" db="EMBL/GenBank/DDBJ databases">
        <title>Genomic Encyclopedia of Type Strains, Phase IV (KMG-IV): sequencing the most valuable type-strain genomes for metagenomic binning, comparative biology and taxonomic classification.</title>
        <authorList>
            <person name="Goeker M."/>
        </authorList>
    </citation>
    <scope>NUCLEOTIDE SEQUENCE [LARGE SCALE GENOMIC DNA]</scope>
    <source>
        <strain evidence="5 6">DSM 28783</strain>
    </source>
</reference>
<dbReference type="PROSITE" id="PS00662">
    <property type="entry name" value="T2SP_E"/>
    <property type="match status" value="1"/>
</dbReference>
<dbReference type="Gene3D" id="3.30.300.160">
    <property type="entry name" value="Type II secretion system, protein E, N-terminal domain"/>
    <property type="match status" value="1"/>
</dbReference>
<comment type="similarity">
    <text evidence="1">Belongs to the GSP E family.</text>
</comment>
<dbReference type="InterPro" id="IPR027417">
    <property type="entry name" value="P-loop_NTPase"/>
</dbReference>
<dbReference type="PANTHER" id="PTHR30258:SF1">
    <property type="entry name" value="PROTEIN TRANSPORT PROTEIN HOFB HOMOLOG"/>
    <property type="match status" value="1"/>
</dbReference>
<name>A0ABS4KN45_9CLOT</name>
<dbReference type="InterPro" id="IPR037257">
    <property type="entry name" value="T2SS_E_N_sf"/>
</dbReference>
<proteinExistence type="inferred from homology"/>
<dbReference type="InterPro" id="IPR007831">
    <property type="entry name" value="T2SS_GspE_N"/>
</dbReference>
<protein>
    <submittedName>
        <fullName evidence="5">Type IV pilus assembly protein PilB</fullName>
    </submittedName>
</protein>
<keyword evidence="6" id="KW-1185">Reference proteome</keyword>
<feature type="domain" description="Bacterial type II secretion system protein E" evidence="4">
    <location>
        <begin position="321"/>
        <end position="335"/>
    </location>
</feature>
<sequence>MNILHYDALKTVDLENIIVDKNLVKAIPEEMARENCIIALKKVENKIYLVTDKKPDFYIEEKIKFILKSDIVFLRLNKENVLKLIDKFYYREKFDHAINNIDFSPDKLLKKDSIEFKNSPVVKATNYIIDRAIEERASDIHIEPFENGINVRFRIDGIIYKRSKIPQNVYSHICTRIKIMSDLNIAEKRMPQDGKFKYTRNGKKYNVRVSILPTIYGEKIVMRILYKDRNIVKLTNLGFLQEDEDKIKKLLRSMSGIILAVGPTGSGKSTTLYSLLNNLNKTEKNIMSIEDPVEYTMDGINQINTNDKIGLNFACGLRSILRQDPDIIMIGEIRDEETANIAVRAAITGHLVISTLHTNNAQEAVLRLENMGVPKYFIDDALIGIISQRLVRRICPYCKESYNNLDMELSGISLNETLYRSKGCFKCNYTGYIGRTAVYEITSMKSKIKSSISIQENCANLIKNGITTYNEIINLNL</sequence>
<evidence type="ECO:0000259" key="4">
    <source>
        <dbReference type="PROSITE" id="PS00662"/>
    </source>
</evidence>
<dbReference type="Gene3D" id="3.40.50.300">
    <property type="entry name" value="P-loop containing nucleotide triphosphate hydrolases"/>
    <property type="match status" value="1"/>
</dbReference>
<evidence type="ECO:0000256" key="1">
    <source>
        <dbReference type="ARBA" id="ARBA00006611"/>
    </source>
</evidence>
<dbReference type="SUPFAM" id="SSF160246">
    <property type="entry name" value="EspE N-terminal domain-like"/>
    <property type="match status" value="1"/>
</dbReference>
<accession>A0ABS4KN45</accession>
<dbReference type="Gene3D" id="3.30.450.90">
    <property type="match status" value="1"/>
</dbReference>
<gene>
    <name evidence="5" type="ORF">J2Z42_000119</name>
</gene>
<evidence type="ECO:0000313" key="6">
    <source>
        <dbReference type="Proteomes" id="UP001519307"/>
    </source>
</evidence>
<dbReference type="Pfam" id="PF05157">
    <property type="entry name" value="MshEN"/>
    <property type="match status" value="1"/>
</dbReference>
<dbReference type="Pfam" id="PF00437">
    <property type="entry name" value="T2SSE"/>
    <property type="match status" value="1"/>
</dbReference>
<comment type="caution">
    <text evidence="5">The sequence shown here is derived from an EMBL/GenBank/DDBJ whole genome shotgun (WGS) entry which is preliminary data.</text>
</comment>
<evidence type="ECO:0000256" key="2">
    <source>
        <dbReference type="ARBA" id="ARBA00022741"/>
    </source>
</evidence>
<dbReference type="PANTHER" id="PTHR30258">
    <property type="entry name" value="TYPE II SECRETION SYSTEM PROTEIN GSPE-RELATED"/>
    <property type="match status" value="1"/>
</dbReference>
<dbReference type="Proteomes" id="UP001519307">
    <property type="component" value="Unassembled WGS sequence"/>
</dbReference>
<dbReference type="RefSeq" id="WP_209700421.1">
    <property type="nucleotide sequence ID" value="NZ_JAGGLM010000001.1"/>
</dbReference>
<keyword evidence="2" id="KW-0547">Nucleotide-binding</keyword>
<dbReference type="InterPro" id="IPR001482">
    <property type="entry name" value="T2SS/T4SS_dom"/>
</dbReference>
<keyword evidence="3" id="KW-0067">ATP-binding</keyword>
<dbReference type="CDD" id="cd01129">
    <property type="entry name" value="PulE-GspE-like"/>
    <property type="match status" value="1"/>
</dbReference>
<evidence type="ECO:0000313" key="5">
    <source>
        <dbReference type="EMBL" id="MBP2031454.1"/>
    </source>
</evidence>
<dbReference type="SUPFAM" id="SSF52540">
    <property type="entry name" value="P-loop containing nucleoside triphosphate hydrolases"/>
    <property type="match status" value="1"/>
</dbReference>
<evidence type="ECO:0000256" key="3">
    <source>
        <dbReference type="ARBA" id="ARBA00022840"/>
    </source>
</evidence>
<organism evidence="5 6">
    <name type="scientific">Clostridium algifaecis</name>
    <dbReference type="NCBI Taxonomy" id="1472040"/>
    <lineage>
        <taxon>Bacteria</taxon>
        <taxon>Bacillati</taxon>
        <taxon>Bacillota</taxon>
        <taxon>Clostridia</taxon>
        <taxon>Eubacteriales</taxon>
        <taxon>Clostridiaceae</taxon>
        <taxon>Clostridium</taxon>
    </lineage>
</organism>